<sequence length="317" mass="33625">MDASPRTSACAPCSPAGSSKTASFPSRRRRSSRHTTAKATDSFTTGSAVSSAILAGWLRCPRCGQDLEQHNNLDLACSEGHHYDANRRGYLNTLDGSRGIHGDTRGILLAREAFLARGHYQPIADALSSALPSRRDLQILDSGCGTGYYLKRGLAARPGAEGLALDASAAAVTIAVAATGAAGLVADVWRELGIRSSRADVVLCVFAPRNASEFARVLRPDGSLIVVTPQPEHLAELRAEGRLLGMQDDKLGQLDATLGELFELESRESLDYRVDLSPAEADLVAAMGPSGHHELAETAVDHRDVTVAVDVSVFVKL</sequence>
<dbReference type="GO" id="GO:0046872">
    <property type="term" value="F:metal ion binding"/>
    <property type="evidence" value="ECO:0007669"/>
    <property type="project" value="UniProtKB-KW"/>
</dbReference>
<keyword evidence="2" id="KW-0949">S-adenosyl-L-methionine</keyword>
<feature type="binding site" evidence="1">
    <location>
        <position position="81"/>
    </location>
    <ligand>
        <name>Zn(2+)</name>
        <dbReference type="ChEBI" id="CHEBI:29105"/>
    </ligand>
</feature>
<reference evidence="7" key="1">
    <citation type="submission" date="2019-02" db="EMBL/GenBank/DDBJ databases">
        <title>Glaciihabitans arcticus sp. nov., a psychrotolerant bacterium isolated from polar soil.</title>
        <authorList>
            <person name="Dahal R.H."/>
        </authorList>
    </citation>
    <scope>NUCLEOTIDE SEQUENCE [LARGE SCALE GENOMIC DNA]</scope>
    <source>
        <strain evidence="7">RP-3-7</strain>
    </source>
</reference>
<keyword evidence="1" id="KW-0479">Metal-binding</keyword>
<dbReference type="InterPro" id="IPR016718">
    <property type="entry name" value="rRNA_m1G-MeTrfase_A_prd"/>
</dbReference>
<feature type="compositionally biased region" description="Basic residues" evidence="3">
    <location>
        <begin position="26"/>
        <end position="36"/>
    </location>
</feature>
<keyword evidence="6" id="KW-0808">Transferase</keyword>
<dbReference type="GO" id="GO:0008168">
    <property type="term" value="F:methyltransferase activity"/>
    <property type="evidence" value="ECO:0007669"/>
    <property type="project" value="UniProtKB-KW"/>
</dbReference>
<name>A0A4Q9GPA7_9MICO</name>
<feature type="binding site" evidence="2">
    <location>
        <position position="120"/>
    </location>
    <ligand>
        <name>S-adenosyl-L-methionine</name>
        <dbReference type="ChEBI" id="CHEBI:59789"/>
    </ligand>
</feature>
<feature type="domain" description="Methyltransferase" evidence="4">
    <location>
        <begin position="139"/>
        <end position="222"/>
    </location>
</feature>
<dbReference type="Pfam" id="PF21302">
    <property type="entry name" value="Zn_ribbon_RlmA"/>
    <property type="match status" value="1"/>
</dbReference>
<feature type="binding site" evidence="2">
    <location>
        <begin position="146"/>
        <end position="147"/>
    </location>
    <ligand>
        <name>S-adenosyl-L-methionine</name>
        <dbReference type="ChEBI" id="CHEBI:59789"/>
    </ligand>
</feature>
<dbReference type="GO" id="GO:0032259">
    <property type="term" value="P:methylation"/>
    <property type="evidence" value="ECO:0007669"/>
    <property type="project" value="UniProtKB-KW"/>
</dbReference>
<proteinExistence type="predicted"/>
<evidence type="ECO:0000313" key="6">
    <source>
        <dbReference type="EMBL" id="TBN56571.1"/>
    </source>
</evidence>
<evidence type="ECO:0000313" key="7">
    <source>
        <dbReference type="Proteomes" id="UP000294194"/>
    </source>
</evidence>
<feature type="binding site" evidence="2">
    <location>
        <position position="233"/>
    </location>
    <ligand>
        <name>S-adenosyl-L-methionine</name>
        <dbReference type="ChEBI" id="CHEBI:59789"/>
    </ligand>
</feature>
<dbReference type="AlphaFoldDB" id="A0A4Q9GPA7"/>
<evidence type="ECO:0000256" key="1">
    <source>
        <dbReference type="PIRSR" id="PIRSR018249-1"/>
    </source>
</evidence>
<evidence type="ECO:0000259" key="4">
    <source>
        <dbReference type="Pfam" id="PF13649"/>
    </source>
</evidence>
<organism evidence="6 7">
    <name type="scientific">Glaciihabitans arcticus</name>
    <dbReference type="NCBI Taxonomy" id="2668039"/>
    <lineage>
        <taxon>Bacteria</taxon>
        <taxon>Bacillati</taxon>
        <taxon>Actinomycetota</taxon>
        <taxon>Actinomycetes</taxon>
        <taxon>Micrococcales</taxon>
        <taxon>Microbacteriaceae</taxon>
        <taxon>Glaciihabitans</taxon>
    </lineage>
</organism>
<evidence type="ECO:0000256" key="2">
    <source>
        <dbReference type="PIRSR" id="PIRSR018249-2"/>
    </source>
</evidence>
<gene>
    <name evidence="6" type="ORF">EYE40_03695</name>
</gene>
<evidence type="ECO:0000256" key="3">
    <source>
        <dbReference type="SAM" id="MobiDB-lite"/>
    </source>
</evidence>
<dbReference type="Proteomes" id="UP000294194">
    <property type="component" value="Unassembled WGS sequence"/>
</dbReference>
<keyword evidence="6" id="KW-0489">Methyltransferase</keyword>
<keyword evidence="7" id="KW-1185">Reference proteome</keyword>
<keyword evidence="1" id="KW-0862">Zinc</keyword>
<dbReference type="Pfam" id="PF13649">
    <property type="entry name" value="Methyltransf_25"/>
    <property type="match status" value="1"/>
</dbReference>
<dbReference type="Gene3D" id="3.40.50.150">
    <property type="entry name" value="Vaccinia Virus protein VP39"/>
    <property type="match status" value="1"/>
</dbReference>
<dbReference type="InterPro" id="IPR029063">
    <property type="entry name" value="SAM-dependent_MTases_sf"/>
</dbReference>
<accession>A0A4Q9GPA7</accession>
<dbReference type="CDD" id="cd02440">
    <property type="entry name" value="AdoMet_MTases"/>
    <property type="match status" value="1"/>
</dbReference>
<dbReference type="InterPro" id="IPR041698">
    <property type="entry name" value="Methyltransf_25"/>
</dbReference>
<evidence type="ECO:0000259" key="5">
    <source>
        <dbReference type="Pfam" id="PF21302"/>
    </source>
</evidence>
<comment type="caution">
    <text evidence="6">The sequence shown here is derived from an EMBL/GenBank/DDBJ whole genome shotgun (WGS) entry which is preliminary data.</text>
</comment>
<dbReference type="SUPFAM" id="SSF53335">
    <property type="entry name" value="S-adenosyl-L-methionine-dependent methyltransferases"/>
    <property type="match status" value="1"/>
</dbReference>
<feature type="compositionally biased region" description="Low complexity" evidence="3">
    <location>
        <begin position="8"/>
        <end position="19"/>
    </location>
</feature>
<feature type="region of interest" description="Disordered" evidence="3">
    <location>
        <begin position="1"/>
        <end position="42"/>
    </location>
</feature>
<feature type="binding site" evidence="1">
    <location>
        <position position="77"/>
    </location>
    <ligand>
        <name>Zn(2+)</name>
        <dbReference type="ChEBI" id="CHEBI:29105"/>
    </ligand>
</feature>
<dbReference type="InterPro" id="IPR048647">
    <property type="entry name" value="RlmA_N"/>
</dbReference>
<dbReference type="PIRSF" id="PIRSF018249">
    <property type="entry name" value="MyrA_prd"/>
    <property type="match status" value="1"/>
</dbReference>
<feature type="domain" description="23S rRNA (guanine(745)-N(1))-methyltransferase N-terminal" evidence="5">
    <location>
        <begin position="59"/>
        <end position="94"/>
    </location>
</feature>
<protein>
    <submittedName>
        <fullName evidence="6">Methyltransferase domain-containing protein</fullName>
    </submittedName>
</protein>
<dbReference type="EMBL" id="SISG01000001">
    <property type="protein sequence ID" value="TBN56571.1"/>
    <property type="molecule type" value="Genomic_DNA"/>
</dbReference>